<dbReference type="AlphaFoldDB" id="A0A1F5UPK9"/>
<organism evidence="1 2">
    <name type="scientific">Fraserbacteria sp. (strain RBG_16_55_9)</name>
    <dbReference type="NCBI Taxonomy" id="1817864"/>
    <lineage>
        <taxon>Bacteria</taxon>
        <taxon>Candidatus Fraseribacteriota</taxon>
    </lineage>
</organism>
<evidence type="ECO:0000313" key="2">
    <source>
        <dbReference type="Proteomes" id="UP000179157"/>
    </source>
</evidence>
<comment type="caution">
    <text evidence="1">The sequence shown here is derived from an EMBL/GenBank/DDBJ whole genome shotgun (WGS) entry which is preliminary data.</text>
</comment>
<gene>
    <name evidence="1" type="ORF">A2Z21_05695</name>
</gene>
<dbReference type="EMBL" id="MFGX01000118">
    <property type="protein sequence ID" value="OGF53096.1"/>
    <property type="molecule type" value="Genomic_DNA"/>
</dbReference>
<reference evidence="1 2" key="1">
    <citation type="journal article" date="2016" name="Nat. Commun.">
        <title>Thousands of microbial genomes shed light on interconnected biogeochemical processes in an aquifer system.</title>
        <authorList>
            <person name="Anantharaman K."/>
            <person name="Brown C.T."/>
            <person name="Hug L.A."/>
            <person name="Sharon I."/>
            <person name="Castelle C.J."/>
            <person name="Probst A.J."/>
            <person name="Thomas B.C."/>
            <person name="Singh A."/>
            <person name="Wilkins M.J."/>
            <person name="Karaoz U."/>
            <person name="Brodie E.L."/>
            <person name="Williams K.H."/>
            <person name="Hubbard S.S."/>
            <person name="Banfield J.F."/>
        </authorList>
    </citation>
    <scope>NUCLEOTIDE SEQUENCE [LARGE SCALE GENOMIC DNA]</scope>
    <source>
        <strain evidence="2">RBG_16_55_9</strain>
    </source>
</reference>
<sequence length="201" mass="22088">MVQKRQRWQRTYSKLVLLVLLGGLLAGLTAGTLGQAQSTAPWPPEVQQWARQVVEQLSVGIRETVFALPAADLGEIQQRAQRVLNVLVGKQSPDYQTKAGDPLGADGIGVQAYLERLRNAIEPRAQSNDRLRPALFALNILQAYHREALDHIKEILRVNEEGPARRNLNQLLAFLVAARGSSEDPLSEGGARALLIYLGGK</sequence>
<proteinExistence type="predicted"/>
<evidence type="ECO:0000313" key="1">
    <source>
        <dbReference type="EMBL" id="OGF53096.1"/>
    </source>
</evidence>
<protein>
    <submittedName>
        <fullName evidence="1">Uncharacterized protein</fullName>
    </submittedName>
</protein>
<accession>A0A1F5UPK9</accession>
<dbReference type="Proteomes" id="UP000179157">
    <property type="component" value="Unassembled WGS sequence"/>
</dbReference>
<name>A0A1F5UPK9_FRAXR</name>